<evidence type="ECO:0000313" key="1">
    <source>
        <dbReference type="EMBL" id="KAG5447308.1"/>
    </source>
</evidence>
<keyword evidence="2" id="KW-1185">Reference proteome</keyword>
<proteinExistence type="predicted"/>
<sequence length="285" mass="31816">MFRQPAILAFLDFNDAFDSVDRCAINYTCPTWYAPKVCEHNSILIFAYFWAGGASQGYSYSPFFSNHVTDDIPVRWPHTRLKSTRQRLVAFVGLFGMGILFIFTPLSGERSSSCSDVVIPVSPHQSTALGSINDGINDAYPKAVRDLNSGHLICENCLNATLEDHQYTIRFSDELCSKLNGGKCFTKLDISDAYLHIVVSDGNKLLLTINSHVERKPLNDEEKTDLRKLGKAKILCITPPLPSDSVTLISTVSLDGYAETEHINGQRYSQTWLSCAFNELHLQLP</sequence>
<dbReference type="STRING" id="79923.A0A419Q037"/>
<reference evidence="1 2" key="2">
    <citation type="journal article" date="2021" name="Genomics">
        <title>High-quality reference genome for Clonorchis sinensis.</title>
        <authorList>
            <person name="Young N.D."/>
            <person name="Stroehlein A.J."/>
            <person name="Kinkar L."/>
            <person name="Wang T."/>
            <person name="Sohn W.M."/>
            <person name="Chang B.C.H."/>
            <person name="Kaur P."/>
            <person name="Weisz D."/>
            <person name="Dudchenko O."/>
            <person name="Aiden E.L."/>
            <person name="Korhonen P.K."/>
            <person name="Gasser R.B."/>
        </authorList>
    </citation>
    <scope>NUCLEOTIDE SEQUENCE [LARGE SCALE GENOMIC DNA]</scope>
    <source>
        <strain evidence="1">Cs-k2</strain>
    </source>
</reference>
<dbReference type="InterPro" id="IPR043502">
    <property type="entry name" value="DNA/RNA_pol_sf"/>
</dbReference>
<comment type="caution">
    <text evidence="1">The sequence shown here is derived from an EMBL/GenBank/DDBJ whole genome shotgun (WGS) entry which is preliminary data.</text>
</comment>
<name>A0A419Q037_CLOSI</name>
<dbReference type="Gene3D" id="3.10.10.10">
    <property type="entry name" value="HIV Type 1 Reverse Transcriptase, subunit A, domain 1"/>
    <property type="match status" value="1"/>
</dbReference>
<gene>
    <name evidence="1" type="ORF">CSKR_110155</name>
</gene>
<accession>A0A419Q037</accession>
<dbReference type="EMBL" id="NIRI02000042">
    <property type="protein sequence ID" value="KAG5447308.1"/>
    <property type="molecule type" value="Genomic_DNA"/>
</dbReference>
<dbReference type="InParanoid" id="A0A419Q037"/>
<dbReference type="AlphaFoldDB" id="A0A419Q037"/>
<organism evidence="1 2">
    <name type="scientific">Clonorchis sinensis</name>
    <name type="common">Chinese liver fluke</name>
    <dbReference type="NCBI Taxonomy" id="79923"/>
    <lineage>
        <taxon>Eukaryota</taxon>
        <taxon>Metazoa</taxon>
        <taxon>Spiralia</taxon>
        <taxon>Lophotrochozoa</taxon>
        <taxon>Platyhelminthes</taxon>
        <taxon>Trematoda</taxon>
        <taxon>Digenea</taxon>
        <taxon>Opisthorchiida</taxon>
        <taxon>Opisthorchiata</taxon>
        <taxon>Opisthorchiidae</taxon>
        <taxon>Clonorchis</taxon>
    </lineage>
</organism>
<dbReference type="Proteomes" id="UP000286415">
    <property type="component" value="Unassembled WGS sequence"/>
</dbReference>
<reference evidence="1 2" key="1">
    <citation type="journal article" date="2018" name="Biotechnol. Adv.">
        <title>Improved genomic resources and new bioinformatic workflow for the carcinogenic parasite Clonorchis sinensis: Biotechnological implications.</title>
        <authorList>
            <person name="Wang D."/>
            <person name="Korhonen P.K."/>
            <person name="Gasser R.B."/>
            <person name="Young N.D."/>
        </authorList>
    </citation>
    <scope>NUCLEOTIDE SEQUENCE [LARGE SCALE GENOMIC DNA]</scope>
    <source>
        <strain evidence="1">Cs-k2</strain>
    </source>
</reference>
<evidence type="ECO:0000313" key="2">
    <source>
        <dbReference type="Proteomes" id="UP000286415"/>
    </source>
</evidence>
<dbReference type="InterPro" id="IPR043128">
    <property type="entry name" value="Rev_trsase/Diguanyl_cyclase"/>
</dbReference>
<dbReference type="OrthoDB" id="6776789at2759"/>
<dbReference type="SUPFAM" id="SSF56672">
    <property type="entry name" value="DNA/RNA polymerases"/>
    <property type="match status" value="1"/>
</dbReference>
<dbReference type="Gene3D" id="3.30.70.270">
    <property type="match status" value="1"/>
</dbReference>
<protein>
    <submittedName>
        <fullName evidence="1">Uncharacterized protein</fullName>
    </submittedName>
</protein>